<dbReference type="PANTHER" id="PTHR43037">
    <property type="entry name" value="UNNAMED PRODUCT-RELATED"/>
    <property type="match status" value="1"/>
</dbReference>
<gene>
    <name evidence="4" type="ORF">SAMIE_1023470</name>
</gene>
<dbReference type="GO" id="GO:0016787">
    <property type="term" value="F:hydrolase activity"/>
    <property type="evidence" value="ECO:0007669"/>
    <property type="project" value="UniProtKB-KW"/>
</dbReference>
<dbReference type="RefSeq" id="WP_066703802.1">
    <property type="nucleotide sequence ID" value="NZ_AP018664.1"/>
</dbReference>
<evidence type="ECO:0000256" key="3">
    <source>
        <dbReference type="SAM" id="MobiDB-lite"/>
    </source>
</evidence>
<dbReference type="InterPro" id="IPR029058">
    <property type="entry name" value="AB_hydrolase_fold"/>
</dbReference>
<keyword evidence="1" id="KW-0732">Signal</keyword>
<protein>
    <recommendedName>
        <fullName evidence="6">Esterase</fullName>
    </recommendedName>
</protein>
<dbReference type="Proteomes" id="UP000279959">
    <property type="component" value="Chromosome"/>
</dbReference>
<feature type="region of interest" description="Disordered" evidence="3">
    <location>
        <begin position="328"/>
        <end position="349"/>
    </location>
</feature>
<evidence type="ECO:0000256" key="2">
    <source>
        <dbReference type="ARBA" id="ARBA00022801"/>
    </source>
</evidence>
<dbReference type="Gene3D" id="3.40.50.1820">
    <property type="entry name" value="alpha/beta hydrolase"/>
    <property type="match status" value="1"/>
</dbReference>
<organism evidence="4 5">
    <name type="scientific">Sphingobium amiense</name>
    <dbReference type="NCBI Taxonomy" id="135719"/>
    <lineage>
        <taxon>Bacteria</taxon>
        <taxon>Pseudomonadati</taxon>
        <taxon>Pseudomonadota</taxon>
        <taxon>Alphaproteobacteria</taxon>
        <taxon>Sphingomonadales</taxon>
        <taxon>Sphingomonadaceae</taxon>
        <taxon>Sphingobium</taxon>
    </lineage>
</organism>
<evidence type="ECO:0000256" key="1">
    <source>
        <dbReference type="ARBA" id="ARBA00022729"/>
    </source>
</evidence>
<dbReference type="KEGG" id="sami:SAMIE_1023470"/>
<dbReference type="PANTHER" id="PTHR43037:SF1">
    <property type="entry name" value="BLL1128 PROTEIN"/>
    <property type="match status" value="1"/>
</dbReference>
<accession>A0A494W696</accession>
<keyword evidence="2" id="KW-0378">Hydrolase</keyword>
<keyword evidence="5" id="KW-1185">Reference proteome</keyword>
<dbReference type="GO" id="GO:0005576">
    <property type="term" value="C:extracellular region"/>
    <property type="evidence" value="ECO:0007669"/>
    <property type="project" value="InterPro"/>
</dbReference>
<dbReference type="NCBIfam" id="TIGR01840">
    <property type="entry name" value="esterase_phb"/>
    <property type="match status" value="1"/>
</dbReference>
<name>A0A494W696_9SPHN</name>
<dbReference type="EMBL" id="AP018664">
    <property type="protein sequence ID" value="BBD98846.1"/>
    <property type="molecule type" value="Genomic_DNA"/>
</dbReference>
<dbReference type="AlphaFoldDB" id="A0A494W696"/>
<dbReference type="SUPFAM" id="SSF53474">
    <property type="entry name" value="alpha/beta-Hydrolases"/>
    <property type="match status" value="2"/>
</dbReference>
<reference evidence="4 5" key="1">
    <citation type="submission" date="2018-05" db="EMBL/GenBank/DDBJ databases">
        <title>Complete Genome Sequence of the Nonylphenol-Degrading Bacterium Sphingobium amiense DSM 16289T.</title>
        <authorList>
            <person name="Ootsuka M."/>
            <person name="Nishizawa T."/>
            <person name="Ohta H."/>
        </authorList>
    </citation>
    <scope>NUCLEOTIDE SEQUENCE [LARGE SCALE GENOMIC DNA]</scope>
    <source>
        <strain evidence="4 5">DSM 16289</strain>
    </source>
</reference>
<sequence>MRSLNDTLSRLSRLRDHALPGLPGRFAEDRLSDLAAFGSNPGALRGRFYIPHIRDASTALVVVLHGCTQNAAGYDHGSGWSRLADEQGFALLYPEQQRGNNANLCFNWFNPGDTKRDAGEALSIRQMVTAMVKEHGIDPSRIFVTGLSAGGAMASVMLATYPDVFAGGAIIAGLPYGTATSIPEAFDRMRAHGGPPAVALGKLVTAASSHKGPWPTISVWHGDSDATVSHRNSALIVEQWRAVHGLDHALGSIEKGEGYLRRVWRDANGRDLIEEYCISGLGHGTPLSTSGADACGTAGPYMLEAGISSTRRIASFWGLAEARAEDGAQLARSQPSAAPPGAGMTVATGSHRAARSQVASGSVGRVIEDALRAAGLMR</sequence>
<evidence type="ECO:0000313" key="5">
    <source>
        <dbReference type="Proteomes" id="UP000279959"/>
    </source>
</evidence>
<dbReference type="InterPro" id="IPR010126">
    <property type="entry name" value="Esterase_phb"/>
</dbReference>
<proteinExistence type="predicted"/>
<dbReference type="Pfam" id="PF10503">
    <property type="entry name" value="Esterase_PHB"/>
    <property type="match status" value="1"/>
</dbReference>
<evidence type="ECO:0000313" key="4">
    <source>
        <dbReference type="EMBL" id="BBD98846.1"/>
    </source>
</evidence>
<evidence type="ECO:0008006" key="6">
    <source>
        <dbReference type="Google" id="ProtNLM"/>
    </source>
</evidence>
<dbReference type="InterPro" id="IPR050955">
    <property type="entry name" value="Plant_Biomass_Hydrol_Est"/>
</dbReference>